<evidence type="ECO:0000313" key="2">
    <source>
        <dbReference type="EMBL" id="GII06005.1"/>
    </source>
</evidence>
<reference evidence="2" key="1">
    <citation type="submission" date="2021-01" db="EMBL/GenBank/DDBJ databases">
        <title>Whole genome shotgun sequence of Planobispora takensis NBRC 109077.</title>
        <authorList>
            <person name="Komaki H."/>
            <person name="Tamura T."/>
        </authorList>
    </citation>
    <scope>NUCLEOTIDE SEQUENCE</scope>
    <source>
        <strain evidence="2">NBRC 109077</strain>
    </source>
</reference>
<dbReference type="RefSeq" id="WP_203880205.1">
    <property type="nucleotide sequence ID" value="NZ_BOOK01000089.1"/>
</dbReference>
<sequence>MRQLSALDSQFLGFETAADVASVAGLAILGREVSRDELLVLLKDRTGRIEQLRQRLRAAAPARPAHTAERGGLRPPPFRLRRALSTTSNGSRTPSASRSTTWS</sequence>
<dbReference type="EMBL" id="BOOK01000089">
    <property type="protein sequence ID" value="GII06005.1"/>
    <property type="molecule type" value="Genomic_DNA"/>
</dbReference>
<feature type="region of interest" description="Disordered" evidence="1">
    <location>
        <begin position="55"/>
        <end position="103"/>
    </location>
</feature>
<dbReference type="Proteomes" id="UP000634476">
    <property type="component" value="Unassembled WGS sequence"/>
</dbReference>
<proteinExistence type="predicted"/>
<organism evidence="2 3">
    <name type="scientific">Planobispora takensis</name>
    <dbReference type="NCBI Taxonomy" id="1367882"/>
    <lineage>
        <taxon>Bacteria</taxon>
        <taxon>Bacillati</taxon>
        <taxon>Actinomycetota</taxon>
        <taxon>Actinomycetes</taxon>
        <taxon>Streptosporangiales</taxon>
        <taxon>Streptosporangiaceae</taxon>
        <taxon>Planobispora</taxon>
    </lineage>
</organism>
<keyword evidence="3" id="KW-1185">Reference proteome</keyword>
<evidence type="ECO:0000313" key="3">
    <source>
        <dbReference type="Proteomes" id="UP000634476"/>
    </source>
</evidence>
<dbReference type="AlphaFoldDB" id="A0A8J3T6V6"/>
<gene>
    <name evidence="2" type="ORF">Pta02_80130</name>
</gene>
<name>A0A8J3T6V6_9ACTN</name>
<evidence type="ECO:0000256" key="1">
    <source>
        <dbReference type="SAM" id="MobiDB-lite"/>
    </source>
</evidence>
<protein>
    <submittedName>
        <fullName evidence="2">Uncharacterized protein</fullName>
    </submittedName>
</protein>
<accession>A0A8J3T6V6</accession>
<comment type="caution">
    <text evidence="2">The sequence shown here is derived from an EMBL/GenBank/DDBJ whole genome shotgun (WGS) entry which is preliminary data.</text>
</comment>
<feature type="compositionally biased region" description="Polar residues" evidence="1">
    <location>
        <begin position="84"/>
        <end position="103"/>
    </location>
</feature>